<feature type="compositionally biased region" description="Basic residues" evidence="1">
    <location>
        <begin position="36"/>
        <end position="64"/>
    </location>
</feature>
<protein>
    <submittedName>
        <fullName evidence="2">Uncharacterized protein</fullName>
    </submittedName>
</protein>
<organism evidence="2 3">
    <name type="scientific">Piliocolobus tephrosceles</name>
    <name type="common">Ugandan red Colobus</name>
    <dbReference type="NCBI Taxonomy" id="591936"/>
    <lineage>
        <taxon>Eukaryota</taxon>
        <taxon>Metazoa</taxon>
        <taxon>Chordata</taxon>
        <taxon>Craniata</taxon>
        <taxon>Vertebrata</taxon>
        <taxon>Euteleostomi</taxon>
        <taxon>Mammalia</taxon>
        <taxon>Eutheria</taxon>
        <taxon>Euarchontoglires</taxon>
        <taxon>Primates</taxon>
        <taxon>Haplorrhini</taxon>
        <taxon>Catarrhini</taxon>
        <taxon>Cercopithecidae</taxon>
        <taxon>Colobinae</taxon>
        <taxon>Piliocolobus</taxon>
    </lineage>
</organism>
<evidence type="ECO:0000313" key="3">
    <source>
        <dbReference type="Proteomes" id="UP000694416"/>
    </source>
</evidence>
<sequence length="77" mass="8909">IEHSCFLEEIHIHIADLTSTSALPQPSIKVLSSAKKTNKKTNNKNKQKKNRKKAKNEKKSKVKFKNTENKQQKRIQP</sequence>
<dbReference type="AlphaFoldDB" id="A0A8C9HLG2"/>
<dbReference type="Proteomes" id="UP000694416">
    <property type="component" value="Unplaced"/>
</dbReference>
<feature type="region of interest" description="Disordered" evidence="1">
    <location>
        <begin position="31"/>
        <end position="77"/>
    </location>
</feature>
<reference evidence="2" key="1">
    <citation type="submission" date="2025-08" db="UniProtKB">
        <authorList>
            <consortium name="Ensembl"/>
        </authorList>
    </citation>
    <scope>IDENTIFICATION</scope>
</reference>
<evidence type="ECO:0000256" key="1">
    <source>
        <dbReference type="SAM" id="MobiDB-lite"/>
    </source>
</evidence>
<dbReference type="Ensembl" id="ENSPTET00000031184.1">
    <property type="protein sequence ID" value="ENSPTEP00000021642.1"/>
    <property type="gene ID" value="ENSPTEG00000022662.1"/>
</dbReference>
<evidence type="ECO:0000313" key="2">
    <source>
        <dbReference type="Ensembl" id="ENSPTEP00000021642.1"/>
    </source>
</evidence>
<proteinExistence type="predicted"/>
<name>A0A8C9HLG2_9PRIM</name>
<keyword evidence="3" id="KW-1185">Reference proteome</keyword>
<reference evidence="2" key="2">
    <citation type="submission" date="2025-09" db="UniProtKB">
        <authorList>
            <consortium name="Ensembl"/>
        </authorList>
    </citation>
    <scope>IDENTIFICATION</scope>
</reference>
<accession>A0A8C9HLG2</accession>